<reference evidence="2 3" key="1">
    <citation type="submission" date="2023-01" db="EMBL/GenBank/DDBJ databases">
        <authorList>
            <person name="Whitehead M."/>
        </authorList>
    </citation>
    <scope>NUCLEOTIDE SEQUENCE [LARGE SCALE GENOMIC DNA]</scope>
</reference>
<organism evidence="2 3">
    <name type="scientific">Macrosiphum euphorbiae</name>
    <name type="common">potato aphid</name>
    <dbReference type="NCBI Taxonomy" id="13131"/>
    <lineage>
        <taxon>Eukaryota</taxon>
        <taxon>Metazoa</taxon>
        <taxon>Ecdysozoa</taxon>
        <taxon>Arthropoda</taxon>
        <taxon>Hexapoda</taxon>
        <taxon>Insecta</taxon>
        <taxon>Pterygota</taxon>
        <taxon>Neoptera</taxon>
        <taxon>Paraneoptera</taxon>
        <taxon>Hemiptera</taxon>
        <taxon>Sternorrhyncha</taxon>
        <taxon>Aphidomorpha</taxon>
        <taxon>Aphidoidea</taxon>
        <taxon>Aphididae</taxon>
        <taxon>Macrosiphini</taxon>
        <taxon>Macrosiphum</taxon>
    </lineage>
</organism>
<evidence type="ECO:0000313" key="3">
    <source>
        <dbReference type="Proteomes" id="UP001160148"/>
    </source>
</evidence>
<evidence type="ECO:0000313" key="2">
    <source>
        <dbReference type="EMBL" id="CAI6346436.1"/>
    </source>
</evidence>
<proteinExistence type="predicted"/>
<evidence type="ECO:0000256" key="1">
    <source>
        <dbReference type="SAM" id="MobiDB-lite"/>
    </source>
</evidence>
<keyword evidence="3" id="KW-1185">Reference proteome</keyword>
<sequence length="74" mass="7914">MFCVAFIFGLAGCPSLRFRPTARLGPDPSGSRRANRKLHPGSAWSGSVHSVLVLPPTTGVANLRKFDPHRTADG</sequence>
<feature type="region of interest" description="Disordered" evidence="1">
    <location>
        <begin position="20"/>
        <end position="44"/>
    </location>
</feature>
<accession>A0AAV0VUN6</accession>
<protein>
    <submittedName>
        <fullName evidence="2">Uncharacterized protein</fullName>
    </submittedName>
</protein>
<gene>
    <name evidence="2" type="ORF">MEUPH1_LOCUS3346</name>
</gene>
<dbReference type="Proteomes" id="UP001160148">
    <property type="component" value="Unassembled WGS sequence"/>
</dbReference>
<name>A0AAV0VUN6_9HEMI</name>
<dbReference type="EMBL" id="CARXXK010000001">
    <property type="protein sequence ID" value="CAI6346436.1"/>
    <property type="molecule type" value="Genomic_DNA"/>
</dbReference>
<dbReference type="AlphaFoldDB" id="A0AAV0VUN6"/>
<comment type="caution">
    <text evidence="2">The sequence shown here is derived from an EMBL/GenBank/DDBJ whole genome shotgun (WGS) entry which is preliminary data.</text>
</comment>